<evidence type="ECO:0000256" key="1">
    <source>
        <dbReference type="ARBA" id="ARBA00004123"/>
    </source>
</evidence>
<evidence type="ECO:0000256" key="2">
    <source>
        <dbReference type="ARBA" id="ARBA00004496"/>
    </source>
</evidence>
<gene>
    <name evidence="10" type="ORF">BGW38_007292</name>
</gene>
<evidence type="ECO:0000256" key="7">
    <source>
        <dbReference type="ARBA" id="ARBA00023242"/>
    </source>
</evidence>
<evidence type="ECO:0000256" key="8">
    <source>
        <dbReference type="SAM" id="MobiDB-lite"/>
    </source>
</evidence>
<protein>
    <recommendedName>
        <fullName evidence="5">Protein YAE1</fullName>
    </recommendedName>
    <alternativeName>
        <fullName evidence="4">Protein yae1</fullName>
    </alternativeName>
</protein>
<comment type="subcellular location">
    <subcellularLocation>
        <location evidence="2">Cytoplasm</location>
    </subcellularLocation>
    <subcellularLocation>
        <location evidence="1">Nucleus</location>
    </subcellularLocation>
</comment>
<dbReference type="PANTHER" id="PTHR18829">
    <property type="entry name" value="PROTEIN YAE1 HOMOLOG"/>
    <property type="match status" value="1"/>
</dbReference>
<feature type="domain" description="Essential protein Yae1 N-terminal" evidence="9">
    <location>
        <begin position="53"/>
        <end position="90"/>
    </location>
</feature>
<feature type="compositionally biased region" description="Low complexity" evidence="8">
    <location>
        <begin position="151"/>
        <end position="163"/>
    </location>
</feature>
<dbReference type="Proteomes" id="UP000780801">
    <property type="component" value="Unassembled WGS sequence"/>
</dbReference>
<evidence type="ECO:0000313" key="10">
    <source>
        <dbReference type="EMBL" id="KAF9577472.1"/>
    </source>
</evidence>
<accession>A0A9P6FLL2</accession>
<dbReference type="PANTHER" id="PTHR18829:SF0">
    <property type="entry name" value="PROTEIN YAE1 HOMOLOG"/>
    <property type="match status" value="1"/>
</dbReference>
<evidence type="ECO:0000313" key="11">
    <source>
        <dbReference type="Proteomes" id="UP000780801"/>
    </source>
</evidence>
<keyword evidence="6" id="KW-0963">Cytoplasm</keyword>
<feature type="region of interest" description="Disordered" evidence="8">
    <location>
        <begin position="143"/>
        <end position="221"/>
    </location>
</feature>
<organism evidence="10 11">
    <name type="scientific">Lunasporangiospora selenospora</name>
    <dbReference type="NCBI Taxonomy" id="979761"/>
    <lineage>
        <taxon>Eukaryota</taxon>
        <taxon>Fungi</taxon>
        <taxon>Fungi incertae sedis</taxon>
        <taxon>Mucoromycota</taxon>
        <taxon>Mortierellomycotina</taxon>
        <taxon>Mortierellomycetes</taxon>
        <taxon>Mortierellales</taxon>
        <taxon>Mortierellaceae</taxon>
        <taxon>Lunasporangiospora</taxon>
    </lineage>
</organism>
<sequence length="248" mass="27373">MAWTEATVIPRPLDEDVWGDDDDTCGDADTVSYDRAIAEREWARLHENFGNSGYREGIEEGKEGTLQKGFNQGWSEGVQQGYQLGELRGLISPLLGLVETTPAIFLSNTRTESDLQHWIERAKELVKELTELDISHIFDKAYFDDRPQQPPSDQSESSSTSISTKDKNSGCCGGNSCGSQELGKETSDNQQADSCCKSKSSDNKAGGGSRQEKATTIDPERVIEKYRARVLQLLNEVGPEFGSLLKLT</sequence>
<dbReference type="Pfam" id="PF09811">
    <property type="entry name" value="Yae1_N"/>
    <property type="match status" value="1"/>
</dbReference>
<name>A0A9P6FLL2_9FUNG</name>
<keyword evidence="11" id="KW-1185">Reference proteome</keyword>
<comment type="similarity">
    <text evidence="3">Belongs to the YAE1 family.</text>
</comment>
<evidence type="ECO:0000259" key="9">
    <source>
        <dbReference type="Pfam" id="PF09811"/>
    </source>
</evidence>
<dbReference type="GO" id="GO:0005634">
    <property type="term" value="C:nucleus"/>
    <property type="evidence" value="ECO:0007669"/>
    <property type="project" value="UniProtKB-SubCell"/>
</dbReference>
<evidence type="ECO:0000256" key="4">
    <source>
        <dbReference type="ARBA" id="ARBA00017286"/>
    </source>
</evidence>
<evidence type="ECO:0000256" key="5">
    <source>
        <dbReference type="ARBA" id="ARBA00018400"/>
    </source>
</evidence>
<dbReference type="InterPro" id="IPR038881">
    <property type="entry name" value="Yae1-like"/>
</dbReference>
<dbReference type="GO" id="GO:0005737">
    <property type="term" value="C:cytoplasm"/>
    <property type="evidence" value="ECO:0007669"/>
    <property type="project" value="UniProtKB-SubCell"/>
</dbReference>
<evidence type="ECO:0000256" key="6">
    <source>
        <dbReference type="ARBA" id="ARBA00022490"/>
    </source>
</evidence>
<dbReference type="EMBL" id="JAABOA010004786">
    <property type="protein sequence ID" value="KAF9577472.1"/>
    <property type="molecule type" value="Genomic_DNA"/>
</dbReference>
<feature type="compositionally biased region" description="Basic and acidic residues" evidence="8">
    <location>
        <begin position="210"/>
        <end position="221"/>
    </location>
</feature>
<keyword evidence="7" id="KW-0539">Nucleus</keyword>
<evidence type="ECO:0000256" key="3">
    <source>
        <dbReference type="ARBA" id="ARBA00007096"/>
    </source>
</evidence>
<dbReference type="InterPro" id="IPR019191">
    <property type="entry name" value="Essential_protein_Yae1_N"/>
</dbReference>
<proteinExistence type="inferred from homology"/>
<comment type="caution">
    <text evidence="10">The sequence shown here is derived from an EMBL/GenBank/DDBJ whole genome shotgun (WGS) entry which is preliminary data.</text>
</comment>
<dbReference type="AlphaFoldDB" id="A0A9P6FLL2"/>
<dbReference type="OrthoDB" id="20086at2759"/>
<reference evidence="10" key="1">
    <citation type="journal article" date="2020" name="Fungal Divers.">
        <title>Resolving the Mortierellaceae phylogeny through synthesis of multi-gene phylogenetics and phylogenomics.</title>
        <authorList>
            <person name="Vandepol N."/>
            <person name="Liber J."/>
            <person name="Desiro A."/>
            <person name="Na H."/>
            <person name="Kennedy M."/>
            <person name="Barry K."/>
            <person name="Grigoriev I.V."/>
            <person name="Miller A.N."/>
            <person name="O'Donnell K."/>
            <person name="Stajich J.E."/>
            <person name="Bonito G."/>
        </authorList>
    </citation>
    <scope>NUCLEOTIDE SEQUENCE</scope>
    <source>
        <strain evidence="10">KOD1015</strain>
    </source>
</reference>